<organism evidence="1 2">
    <name type="scientific">Pseudomonas helleri</name>
    <dbReference type="NCBI Taxonomy" id="1608996"/>
    <lineage>
        <taxon>Bacteria</taxon>
        <taxon>Pseudomonadati</taxon>
        <taxon>Pseudomonadota</taxon>
        <taxon>Gammaproteobacteria</taxon>
        <taxon>Pseudomonadales</taxon>
        <taxon>Pseudomonadaceae</taxon>
        <taxon>Pseudomonas</taxon>
    </lineage>
</organism>
<dbReference type="InterPro" id="IPR021326">
    <property type="entry name" value="DUF2931"/>
</dbReference>
<accession>A0A6A7ZC75</accession>
<dbReference type="EMBL" id="WIVV01000019">
    <property type="protein sequence ID" value="MQU42159.1"/>
    <property type="molecule type" value="Genomic_DNA"/>
</dbReference>
<gene>
    <name evidence="1" type="ORF">GHO28_06480</name>
</gene>
<dbReference type="AlphaFoldDB" id="A0A6A7ZC75"/>
<evidence type="ECO:0000313" key="1">
    <source>
        <dbReference type="EMBL" id="MQU42159.1"/>
    </source>
</evidence>
<dbReference type="PROSITE" id="PS51257">
    <property type="entry name" value="PROKAR_LIPOPROTEIN"/>
    <property type="match status" value="1"/>
</dbReference>
<protein>
    <submittedName>
        <fullName evidence="1">DUF2931 family protein</fullName>
    </submittedName>
</protein>
<name>A0A6A7ZC75_9PSED</name>
<dbReference type="Proteomes" id="UP000466863">
    <property type="component" value="Unassembled WGS sequence"/>
</dbReference>
<dbReference type="Pfam" id="PF11153">
    <property type="entry name" value="DUF2931"/>
    <property type="match status" value="1"/>
</dbReference>
<evidence type="ECO:0000313" key="2">
    <source>
        <dbReference type="Proteomes" id="UP000466863"/>
    </source>
</evidence>
<sequence>MNEFKLLAICGVLGLMAGCAKGNNELPYDAWRLGLGAPDYMEVWIETADAVDVRDRVFRRAMSGVAAINTPKSLKGNTRGWPSYPGWGAGKYVYGAAVPRLIYVRWQSLVEPQTYEAYIVIPESIQQAMVKPEKAFCAADAKWITGYRKGVTVGLAPGGIAKVWISGPCVRPIEVARVQGEVVKEGPDGGRSGGNYALPLKPETKAYIEKYGVPYGSW</sequence>
<reference evidence="1 2" key="1">
    <citation type="submission" date="2019-10" db="EMBL/GenBank/DDBJ databases">
        <title>Evaluation of single-gene subtyping targets for Pseudomonas.</title>
        <authorList>
            <person name="Reichler S.J."/>
            <person name="Orsi R.H."/>
            <person name="Wiedmann M."/>
            <person name="Martin N.H."/>
            <person name="Murphy S.I."/>
        </authorList>
    </citation>
    <scope>NUCLEOTIDE SEQUENCE [LARGE SCALE GENOMIC DNA]</scope>
    <source>
        <strain evidence="1 2">FSL R10-1876</strain>
    </source>
</reference>
<comment type="caution">
    <text evidence="1">The sequence shown here is derived from an EMBL/GenBank/DDBJ whole genome shotgun (WGS) entry which is preliminary data.</text>
</comment>
<proteinExistence type="predicted"/>
<dbReference type="RefSeq" id="WP_153331208.1">
    <property type="nucleotide sequence ID" value="NZ_CP181271.1"/>
</dbReference>